<dbReference type="STRING" id="1278073.MYSTI_07839"/>
<dbReference type="AlphaFoldDB" id="L7UJE3"/>
<reference evidence="1 2" key="1">
    <citation type="journal article" date="2013" name="Genome Announc.">
        <title>Complete genome sequence of Myxococcus stipitatus strain DSM 14675, a fruiting myxobacterium.</title>
        <authorList>
            <person name="Huntley S."/>
            <person name="Kneip S."/>
            <person name="Treuner-Lange A."/>
            <person name="Sogaard-Andersen L."/>
        </authorList>
    </citation>
    <scope>NUCLEOTIDE SEQUENCE [LARGE SCALE GENOMIC DNA]</scope>
    <source>
        <strain evidence="2">DSM 14675 / JCM 12634 / Mx s8</strain>
    </source>
</reference>
<protein>
    <submittedName>
        <fullName evidence="1">Uncharacterized protein</fullName>
    </submittedName>
</protein>
<evidence type="ECO:0000313" key="1">
    <source>
        <dbReference type="EMBL" id="AGC49111.1"/>
    </source>
</evidence>
<dbReference type="EMBL" id="CP004025">
    <property type="protein sequence ID" value="AGC49111.1"/>
    <property type="molecule type" value="Genomic_DNA"/>
</dbReference>
<dbReference type="PATRIC" id="fig|1278073.3.peg.7973"/>
<name>L7UJE3_MYXSD</name>
<dbReference type="KEGG" id="msd:MYSTI_07839"/>
<keyword evidence="2" id="KW-1185">Reference proteome</keyword>
<organism evidence="1 2">
    <name type="scientific">Myxococcus stipitatus (strain DSM 14675 / JCM 12634 / Mx s8)</name>
    <dbReference type="NCBI Taxonomy" id="1278073"/>
    <lineage>
        <taxon>Bacteria</taxon>
        <taxon>Pseudomonadati</taxon>
        <taxon>Myxococcota</taxon>
        <taxon>Myxococcia</taxon>
        <taxon>Myxococcales</taxon>
        <taxon>Cystobacterineae</taxon>
        <taxon>Myxococcaceae</taxon>
        <taxon>Myxococcus</taxon>
    </lineage>
</organism>
<evidence type="ECO:0000313" key="2">
    <source>
        <dbReference type="Proteomes" id="UP000011131"/>
    </source>
</evidence>
<accession>L7UJE3</accession>
<dbReference type="HOGENOM" id="CLU_599791_0_0_7"/>
<dbReference type="Proteomes" id="UP000011131">
    <property type="component" value="Chromosome"/>
</dbReference>
<proteinExistence type="predicted"/>
<sequence>MSDPDAIRLTFDEVQSVEPGGPMRDGAVVLLLLLFPMTAGSEEPRSSSSSMPSERQWHSLLRAEVTTLALLPRAGAGADEGFIQIEPTFILDGGPELGLNLGAAVRFRMWGGSDGGALVRREDWDTLSDWGQLVRGLLLGSDDAPVGVWFGPLEEHKLLSGHLVRRYSNRTHPNYHPAGGIFTGTLGPLYTQAFASDVLGARLVGAEFSLDVEHIFFGQPEKGGRYTLALSAVHDWGKAGGRAPSVTLAHLDAMAIVVARSDLEAHLLAGWGGRPGEGGAWGAVVGGGVDYLTDRFNMRLRLEARRQHGGFRQGFFGADYELARFQAAGPDGVPLADAHFPDGSSAFGEAIVEWDAVSYGGPNKHLNVSMGAEVFSWGRADVDGRVAVQLFERCLQVSLKGLAVGAGMPGARYLGAVEVRWRFLGGSLYAMGTGGTLLFPTAEGTLRPGAFASVGLGVDHVR</sequence>
<gene>
    <name evidence="1" type="ordered locus">MYSTI_07839</name>
</gene>